<dbReference type="GO" id="GO:0046983">
    <property type="term" value="F:protein dimerization activity"/>
    <property type="evidence" value="ECO:0007669"/>
    <property type="project" value="InterPro"/>
</dbReference>
<dbReference type="EMBL" id="CP002991">
    <property type="protein sequence ID" value="AEM78453.1"/>
    <property type="molecule type" value="Genomic_DNA"/>
</dbReference>
<keyword evidence="2" id="KW-1185">Reference proteome</keyword>
<dbReference type="SUPFAM" id="SSF140500">
    <property type="entry name" value="BAS1536-like"/>
    <property type="match status" value="1"/>
</dbReference>
<gene>
    <name evidence="1" type="ORF">Thewi_1025</name>
</gene>
<dbReference type="GO" id="GO:0043937">
    <property type="term" value="P:regulation of sporulation"/>
    <property type="evidence" value="ECO:0007669"/>
    <property type="project" value="InterPro"/>
</dbReference>
<organism evidence="1 2">
    <name type="scientific">Thermoanaerobacter wiegelii Rt8.B1</name>
    <dbReference type="NCBI Taxonomy" id="697303"/>
    <lineage>
        <taxon>Bacteria</taxon>
        <taxon>Bacillati</taxon>
        <taxon>Bacillota</taxon>
        <taxon>Clostridia</taxon>
        <taxon>Thermoanaerobacterales</taxon>
        <taxon>Thermoanaerobacteraceae</taxon>
        <taxon>Thermoanaerobacter</taxon>
    </lineage>
</organism>
<accession>G2MR43</accession>
<dbReference type="HOGENOM" id="CLU_198431_0_0_9"/>
<dbReference type="Gene3D" id="4.10.280.10">
    <property type="entry name" value="Helix-loop-helix DNA-binding domain"/>
    <property type="match status" value="1"/>
</dbReference>
<reference evidence="1 2" key="1">
    <citation type="submission" date="2011-08" db="EMBL/GenBank/DDBJ databases">
        <title>Complete sequence of Thermoanaerobacter wiegelii Rt8.B1.</title>
        <authorList>
            <consortium name="US DOE Joint Genome Institute"/>
            <person name="Lucas S."/>
            <person name="Han J."/>
            <person name="Lapidus A."/>
            <person name="Cheng J.-F."/>
            <person name="Goodwin L."/>
            <person name="Pitluck S."/>
            <person name="Peters L."/>
            <person name="Mikhailova N."/>
            <person name="Zeytun A."/>
            <person name="Daligault H."/>
            <person name="Detter J.C."/>
            <person name="Han C."/>
            <person name="Tapia R."/>
            <person name="Land M."/>
            <person name="Hauser L."/>
            <person name="Kyrpides N."/>
            <person name="Ivanova N."/>
            <person name="Pagani I."/>
            <person name="Hemme C."/>
            <person name="Woyke T."/>
        </authorList>
    </citation>
    <scope>NUCLEOTIDE SEQUENCE [LARGE SCALE GENOMIC DNA]</scope>
    <source>
        <strain evidence="1 2">Rt8.B1</strain>
    </source>
</reference>
<protein>
    <submittedName>
        <fullName evidence="1">Sporulation stage 0, Spo0E-like regulatory phosphatase</fullName>
    </submittedName>
</protein>
<dbReference type="Pfam" id="PF09388">
    <property type="entry name" value="SpoOE-like"/>
    <property type="match status" value="1"/>
</dbReference>
<dbReference type="InterPro" id="IPR037208">
    <property type="entry name" value="Spo0E-like_sf"/>
</dbReference>
<dbReference type="Proteomes" id="UP000008276">
    <property type="component" value="Chromosome"/>
</dbReference>
<dbReference type="eggNOG" id="ENOG5034B5B">
    <property type="taxonomic scope" value="Bacteria"/>
</dbReference>
<sequence>MMVKLYIRTLKKGVNKMKSNEALERQISVLRKELDNLVTKEEIDYEKVLDISRKLDDLIVSYIINKKDRYSTVGNYI</sequence>
<dbReference type="InterPro" id="IPR036638">
    <property type="entry name" value="HLH_DNA-bd_sf"/>
</dbReference>
<evidence type="ECO:0000313" key="1">
    <source>
        <dbReference type="EMBL" id="AEM78453.1"/>
    </source>
</evidence>
<dbReference type="KEGG" id="twi:Thewi_1025"/>
<dbReference type="STRING" id="697303.Thewi_1025"/>
<dbReference type="InterPro" id="IPR018540">
    <property type="entry name" value="Spo0E-like"/>
</dbReference>
<name>G2MR43_9THEO</name>
<proteinExistence type="predicted"/>
<dbReference type="AlphaFoldDB" id="G2MR43"/>
<evidence type="ECO:0000313" key="2">
    <source>
        <dbReference type="Proteomes" id="UP000008276"/>
    </source>
</evidence>